<evidence type="ECO:0000256" key="4">
    <source>
        <dbReference type="ARBA" id="ARBA00022989"/>
    </source>
</evidence>
<evidence type="ECO:0000256" key="5">
    <source>
        <dbReference type="ARBA" id="ARBA00023136"/>
    </source>
</evidence>
<keyword evidence="8" id="KW-1185">Reference proteome</keyword>
<protein>
    <submittedName>
        <fullName evidence="7">MFS transporter</fullName>
    </submittedName>
</protein>
<dbReference type="CDD" id="cd17341">
    <property type="entry name" value="MFS_NRT2_like"/>
    <property type="match status" value="1"/>
</dbReference>
<dbReference type="RefSeq" id="WP_386189930.1">
    <property type="nucleotide sequence ID" value="NZ_JBHSBC010000012.1"/>
</dbReference>
<keyword evidence="5 6" id="KW-0472">Membrane</keyword>
<comment type="subcellular location">
    <subcellularLocation>
        <location evidence="1">Membrane</location>
        <topology evidence="1">Multi-pass membrane protein</topology>
    </subcellularLocation>
</comment>
<feature type="transmembrane region" description="Helical" evidence="6">
    <location>
        <begin position="413"/>
        <end position="433"/>
    </location>
</feature>
<feature type="transmembrane region" description="Helical" evidence="6">
    <location>
        <begin position="74"/>
        <end position="92"/>
    </location>
</feature>
<keyword evidence="4 6" id="KW-1133">Transmembrane helix</keyword>
<comment type="caution">
    <text evidence="7">The sequence shown here is derived from an EMBL/GenBank/DDBJ whole genome shotgun (WGS) entry which is preliminary data.</text>
</comment>
<dbReference type="Pfam" id="PF07690">
    <property type="entry name" value="MFS_1"/>
    <property type="match status" value="1"/>
</dbReference>
<evidence type="ECO:0000313" key="7">
    <source>
        <dbReference type="EMBL" id="MFC3981064.1"/>
    </source>
</evidence>
<dbReference type="InterPro" id="IPR011701">
    <property type="entry name" value="MFS"/>
</dbReference>
<evidence type="ECO:0000256" key="3">
    <source>
        <dbReference type="ARBA" id="ARBA00022692"/>
    </source>
</evidence>
<comment type="similarity">
    <text evidence="2">Belongs to the major facilitator superfamily. Nitrate/nitrite porter (TC 2.A.1.8) family.</text>
</comment>
<reference evidence="8" key="1">
    <citation type="journal article" date="2019" name="Int. J. Syst. Evol. Microbiol.">
        <title>The Global Catalogue of Microorganisms (GCM) 10K type strain sequencing project: providing services to taxonomists for standard genome sequencing and annotation.</title>
        <authorList>
            <consortium name="The Broad Institute Genomics Platform"/>
            <consortium name="The Broad Institute Genome Sequencing Center for Infectious Disease"/>
            <person name="Wu L."/>
            <person name="Ma J."/>
        </authorList>
    </citation>
    <scope>NUCLEOTIDE SEQUENCE [LARGE SCALE GENOMIC DNA]</scope>
    <source>
        <strain evidence="8">TBRC 7912</strain>
    </source>
</reference>
<feature type="transmembrane region" description="Helical" evidence="6">
    <location>
        <begin position="38"/>
        <end position="62"/>
    </location>
</feature>
<feature type="transmembrane region" description="Helical" evidence="6">
    <location>
        <begin position="104"/>
        <end position="124"/>
    </location>
</feature>
<dbReference type="PANTHER" id="PTHR23515">
    <property type="entry name" value="HIGH-AFFINITY NITRATE TRANSPORTER 2.3"/>
    <property type="match status" value="1"/>
</dbReference>
<evidence type="ECO:0000256" key="6">
    <source>
        <dbReference type="SAM" id="Phobius"/>
    </source>
</evidence>
<dbReference type="EMBL" id="JBHSBC010000012">
    <property type="protein sequence ID" value="MFC3981064.1"/>
    <property type="molecule type" value="Genomic_DNA"/>
</dbReference>
<sequence>MNDRRPKSRRTGRWIDHWEPEDPGFWAATGRRVATRNLLFSIVVEHLGFTVWLLWSAVVVLLPAAGFPFDVDQLFWLVAVPNLVGAALRLPYTFAVSAFGGRNWNVASALLLLVPAGLLTWMVSDPRTPYWMFLVAAATAGLGGGNFASSMANISYFYPERSKGFALGVNAAGGNLGVSVVQLTVPLVAAFGLANAGAVWVVPILAAALCAYLFMDNLAVVRADFASQSSAFRRGHTWVMSFLYIGTFGSFIGYSAAFPLLVKATFPEAATTYSAFLGALVGSLARPLGGWLADRHGGARVTAWSFTAMAAGAAGALAGLGTRSFPLFLGAFMVLFVASGTGNGSTYRMIPAIFTAQAERDVADGVEREQALLRARREAAAAIGIASAVGAFGGFLIPRGFAVSLSRTGSVDVALYLFLAAYGVFLATNWWFYRRRVLARIPSLAHALI</sequence>
<feature type="transmembrane region" description="Helical" evidence="6">
    <location>
        <begin position="301"/>
        <end position="321"/>
    </location>
</feature>
<feature type="transmembrane region" description="Helical" evidence="6">
    <location>
        <begin position="197"/>
        <end position="215"/>
    </location>
</feature>
<dbReference type="Gene3D" id="1.20.1250.20">
    <property type="entry name" value="MFS general substrate transporter like domains"/>
    <property type="match status" value="1"/>
</dbReference>
<evidence type="ECO:0000256" key="1">
    <source>
        <dbReference type="ARBA" id="ARBA00004141"/>
    </source>
</evidence>
<feature type="transmembrane region" description="Helical" evidence="6">
    <location>
        <begin position="164"/>
        <end position="185"/>
    </location>
</feature>
<proteinExistence type="inferred from homology"/>
<accession>A0ABV8EZP4</accession>
<gene>
    <name evidence="7" type="ORF">ACFOYY_13085</name>
</gene>
<feature type="transmembrane region" description="Helical" evidence="6">
    <location>
        <begin position="379"/>
        <end position="401"/>
    </location>
</feature>
<feature type="transmembrane region" description="Helical" evidence="6">
    <location>
        <begin position="236"/>
        <end position="258"/>
    </location>
</feature>
<dbReference type="InterPro" id="IPR044772">
    <property type="entry name" value="NO3_transporter"/>
</dbReference>
<feature type="transmembrane region" description="Helical" evidence="6">
    <location>
        <begin position="327"/>
        <end position="350"/>
    </location>
</feature>
<feature type="transmembrane region" description="Helical" evidence="6">
    <location>
        <begin position="270"/>
        <end position="289"/>
    </location>
</feature>
<keyword evidence="3 6" id="KW-0812">Transmembrane</keyword>
<evidence type="ECO:0000256" key="2">
    <source>
        <dbReference type="ARBA" id="ARBA00008432"/>
    </source>
</evidence>
<dbReference type="InterPro" id="IPR036259">
    <property type="entry name" value="MFS_trans_sf"/>
</dbReference>
<organism evidence="7 8">
    <name type="scientific">Streptosporangium jomthongense</name>
    <dbReference type="NCBI Taxonomy" id="1193683"/>
    <lineage>
        <taxon>Bacteria</taxon>
        <taxon>Bacillati</taxon>
        <taxon>Actinomycetota</taxon>
        <taxon>Actinomycetes</taxon>
        <taxon>Streptosporangiales</taxon>
        <taxon>Streptosporangiaceae</taxon>
        <taxon>Streptosporangium</taxon>
    </lineage>
</organism>
<evidence type="ECO:0000313" key="8">
    <source>
        <dbReference type="Proteomes" id="UP001595698"/>
    </source>
</evidence>
<dbReference type="SUPFAM" id="SSF103473">
    <property type="entry name" value="MFS general substrate transporter"/>
    <property type="match status" value="1"/>
</dbReference>
<name>A0ABV8EZP4_9ACTN</name>
<feature type="transmembrane region" description="Helical" evidence="6">
    <location>
        <begin position="130"/>
        <end position="152"/>
    </location>
</feature>
<dbReference type="Proteomes" id="UP001595698">
    <property type="component" value="Unassembled WGS sequence"/>
</dbReference>